<evidence type="ECO:0000313" key="3">
    <source>
        <dbReference type="Proteomes" id="UP000308901"/>
    </source>
</evidence>
<dbReference type="RefSeq" id="WP_138151478.1">
    <property type="nucleotide sequence ID" value="NZ_VANU01000001.1"/>
</dbReference>
<comment type="caution">
    <text evidence="2">The sequence shown here is derived from an EMBL/GenBank/DDBJ whole genome shotgun (WGS) entry which is preliminary data.</text>
</comment>
<feature type="coiled-coil region" evidence="1">
    <location>
        <begin position="21"/>
        <end position="48"/>
    </location>
</feature>
<evidence type="ECO:0000256" key="1">
    <source>
        <dbReference type="SAM" id="Coils"/>
    </source>
</evidence>
<accession>A0A5R8Y4T4</accession>
<reference evidence="2 3" key="1">
    <citation type="submission" date="2019-05" db="EMBL/GenBank/DDBJ databases">
        <title>Arcobacter sp. nov., isolated from sea sediment.</title>
        <authorList>
            <person name="Kim W."/>
        </authorList>
    </citation>
    <scope>NUCLEOTIDE SEQUENCE [LARGE SCALE GENOMIC DNA]</scope>
    <source>
        <strain evidence="2 3">CAU 1517</strain>
    </source>
</reference>
<proteinExistence type="predicted"/>
<dbReference type="EMBL" id="VANU01000001">
    <property type="protein sequence ID" value="TLP41076.1"/>
    <property type="molecule type" value="Genomic_DNA"/>
</dbReference>
<gene>
    <name evidence="2" type="ORF">FDK22_03380</name>
</gene>
<keyword evidence="3" id="KW-1185">Reference proteome</keyword>
<dbReference type="AlphaFoldDB" id="A0A5R8Y4T4"/>
<dbReference type="OrthoDB" id="5345452at2"/>
<evidence type="ECO:0000313" key="2">
    <source>
        <dbReference type="EMBL" id="TLP41076.1"/>
    </source>
</evidence>
<sequence length="105" mass="12347">MSKNESAKENQLGIFEHLSLIPKLFEKIESLELEIKEIKKEVKHEYDLTKRSDVLEYLGISNSTLENMMKDGRFRQGKHFIKNIKGNKSKISFIESAIKEYKEKK</sequence>
<protein>
    <submittedName>
        <fullName evidence="2">Uncharacterized protein</fullName>
    </submittedName>
</protein>
<keyword evidence="1" id="KW-0175">Coiled coil</keyword>
<organism evidence="2 3">
    <name type="scientific">Arcobacter arenosus</name>
    <dbReference type="NCBI Taxonomy" id="2576037"/>
    <lineage>
        <taxon>Bacteria</taxon>
        <taxon>Pseudomonadati</taxon>
        <taxon>Campylobacterota</taxon>
        <taxon>Epsilonproteobacteria</taxon>
        <taxon>Campylobacterales</taxon>
        <taxon>Arcobacteraceae</taxon>
        <taxon>Arcobacter</taxon>
    </lineage>
</organism>
<name>A0A5R8Y4T4_9BACT</name>
<dbReference type="Proteomes" id="UP000308901">
    <property type="component" value="Unassembled WGS sequence"/>
</dbReference>